<dbReference type="Gene3D" id="1.10.10.10">
    <property type="entry name" value="Winged helix-like DNA-binding domain superfamily/Winged helix DNA-binding domain"/>
    <property type="match status" value="1"/>
</dbReference>
<dbReference type="EMBL" id="JAMDMJ010000015">
    <property type="protein sequence ID" value="MCY9596927.1"/>
    <property type="molecule type" value="Genomic_DNA"/>
</dbReference>
<dbReference type="Proteomes" id="UP001527202">
    <property type="component" value="Unassembled WGS sequence"/>
</dbReference>
<proteinExistence type="predicted"/>
<feature type="domain" description="Transcription regulator PadR N-terminal" evidence="1">
    <location>
        <begin position="7"/>
        <end position="80"/>
    </location>
</feature>
<evidence type="ECO:0000313" key="2">
    <source>
        <dbReference type="EMBL" id="MCY9596927.1"/>
    </source>
</evidence>
<dbReference type="GeneID" id="95377024"/>
<dbReference type="Pfam" id="PF03551">
    <property type="entry name" value="PadR"/>
    <property type="match status" value="1"/>
</dbReference>
<dbReference type="InterPro" id="IPR005149">
    <property type="entry name" value="Tscrpt_reg_PadR_N"/>
</dbReference>
<comment type="caution">
    <text evidence="2">The sequence shown here is derived from an EMBL/GenBank/DDBJ whole genome shotgun (WGS) entry which is preliminary data.</text>
</comment>
<dbReference type="Gene3D" id="6.10.140.1570">
    <property type="match status" value="1"/>
</dbReference>
<keyword evidence="3" id="KW-1185">Reference proteome</keyword>
<evidence type="ECO:0000313" key="3">
    <source>
        <dbReference type="Proteomes" id="UP001527202"/>
    </source>
</evidence>
<dbReference type="InterPro" id="IPR036388">
    <property type="entry name" value="WH-like_DNA-bd_sf"/>
</dbReference>
<organism evidence="2 3">
    <name type="scientific">Paenibacillus chitinolyticus</name>
    <dbReference type="NCBI Taxonomy" id="79263"/>
    <lineage>
        <taxon>Bacteria</taxon>
        <taxon>Bacillati</taxon>
        <taxon>Bacillota</taxon>
        <taxon>Bacilli</taxon>
        <taxon>Bacillales</taxon>
        <taxon>Paenibacillaceae</taxon>
        <taxon>Paenibacillus</taxon>
    </lineage>
</organism>
<dbReference type="SUPFAM" id="SSF46785">
    <property type="entry name" value="Winged helix' DNA-binding domain"/>
    <property type="match status" value="1"/>
</dbReference>
<protein>
    <submittedName>
        <fullName evidence="2">PadR family transcriptional regulator</fullName>
    </submittedName>
</protein>
<dbReference type="PANTHER" id="PTHR43252">
    <property type="entry name" value="TRANSCRIPTIONAL REGULATOR YQJI"/>
    <property type="match status" value="1"/>
</dbReference>
<dbReference type="InterPro" id="IPR036390">
    <property type="entry name" value="WH_DNA-bd_sf"/>
</dbReference>
<gene>
    <name evidence="2" type="ORF">M5X16_14205</name>
</gene>
<accession>A0ABT4FEM0</accession>
<dbReference type="PANTHER" id="PTHR43252:SF6">
    <property type="entry name" value="NEGATIVE TRANSCRIPTION REGULATOR PADR"/>
    <property type="match status" value="1"/>
</dbReference>
<dbReference type="RefSeq" id="WP_241688703.1">
    <property type="nucleotide sequence ID" value="NZ_CP026520.1"/>
</dbReference>
<evidence type="ECO:0000259" key="1">
    <source>
        <dbReference type="Pfam" id="PF03551"/>
    </source>
</evidence>
<sequence>MNIEQVILGFIYGEAMTGYELKKRFDESVAHFFGATFSGIYPALRRMEKEGLIEKEVVPQEGRPSKNIVRITEKGRQSFADYLKSPLSPGVQKSDLLVRYFFGRYAAEGQIRGWLLEERERMTDTREGLLHMRRGALNDPETDAFRLKTLEMGIAQIEFSLRWIDEELAMEPGAELTGPESREERRRCES</sequence>
<name>A0ABT4FEM0_9BACL</name>
<reference evidence="2 3" key="1">
    <citation type="submission" date="2022-05" db="EMBL/GenBank/DDBJ databases">
        <title>Genome Sequencing of Bee-Associated Microbes.</title>
        <authorList>
            <person name="Dunlap C."/>
        </authorList>
    </citation>
    <scope>NUCLEOTIDE SEQUENCE [LARGE SCALE GENOMIC DNA]</scope>
    <source>
        <strain evidence="2 3">NRRL B-23120</strain>
    </source>
</reference>